<gene>
    <name evidence="6" type="ORF">E4633_08165</name>
</gene>
<dbReference type="PROSITE" id="PS50893">
    <property type="entry name" value="ABC_TRANSPORTER_2"/>
    <property type="match status" value="1"/>
</dbReference>
<dbReference type="SMART" id="SM00382">
    <property type="entry name" value="AAA"/>
    <property type="match status" value="1"/>
</dbReference>
<accession>A0A4S1CFJ8</accession>
<evidence type="ECO:0000256" key="1">
    <source>
        <dbReference type="ARBA" id="ARBA00005417"/>
    </source>
</evidence>
<dbReference type="EMBL" id="SRSC01000002">
    <property type="protein sequence ID" value="TGU72277.1"/>
    <property type="molecule type" value="Genomic_DNA"/>
</dbReference>
<dbReference type="Proteomes" id="UP000306416">
    <property type="component" value="Unassembled WGS sequence"/>
</dbReference>
<reference evidence="6 7" key="1">
    <citation type="submission" date="2019-04" db="EMBL/GenBank/DDBJ databases">
        <title>Geobacter oryzae sp. nov., ferric-reducing bacteria isolated from paddy soil.</title>
        <authorList>
            <person name="Xu Z."/>
            <person name="Masuda Y."/>
            <person name="Itoh H."/>
            <person name="Senoo K."/>
        </authorList>
    </citation>
    <scope>NUCLEOTIDE SEQUENCE [LARGE SCALE GENOMIC DNA]</scope>
    <source>
        <strain evidence="6 7">Red111</strain>
    </source>
</reference>
<evidence type="ECO:0000313" key="7">
    <source>
        <dbReference type="Proteomes" id="UP000306416"/>
    </source>
</evidence>
<dbReference type="GO" id="GO:0140359">
    <property type="term" value="F:ABC-type transporter activity"/>
    <property type="evidence" value="ECO:0007669"/>
    <property type="project" value="InterPro"/>
</dbReference>
<dbReference type="GO" id="GO:0005524">
    <property type="term" value="F:ATP binding"/>
    <property type="evidence" value="ECO:0007669"/>
    <property type="project" value="UniProtKB-KW"/>
</dbReference>
<name>A0A4S1CFJ8_9BACT</name>
<organism evidence="6 7">
    <name type="scientific">Geomonas terrae</name>
    <dbReference type="NCBI Taxonomy" id="2562681"/>
    <lineage>
        <taxon>Bacteria</taxon>
        <taxon>Pseudomonadati</taxon>
        <taxon>Thermodesulfobacteriota</taxon>
        <taxon>Desulfuromonadia</taxon>
        <taxon>Geobacterales</taxon>
        <taxon>Geobacteraceae</taxon>
        <taxon>Geomonas</taxon>
    </lineage>
</organism>
<dbReference type="Gene3D" id="3.40.50.300">
    <property type="entry name" value="P-loop containing nucleotide triphosphate hydrolases"/>
    <property type="match status" value="1"/>
</dbReference>
<dbReference type="SUPFAM" id="SSF52540">
    <property type="entry name" value="P-loop containing nucleoside triphosphate hydrolases"/>
    <property type="match status" value="1"/>
</dbReference>
<dbReference type="InterPro" id="IPR027417">
    <property type="entry name" value="P-loop_NTPase"/>
</dbReference>
<comment type="similarity">
    <text evidence="1">Belongs to the ABC transporter superfamily.</text>
</comment>
<dbReference type="Pfam" id="PF00005">
    <property type="entry name" value="ABC_tran"/>
    <property type="match status" value="1"/>
</dbReference>
<dbReference type="InterPro" id="IPR029439">
    <property type="entry name" value="Wzt_C"/>
</dbReference>
<dbReference type="GO" id="GO:0016020">
    <property type="term" value="C:membrane"/>
    <property type="evidence" value="ECO:0007669"/>
    <property type="project" value="InterPro"/>
</dbReference>
<dbReference type="InterPro" id="IPR015860">
    <property type="entry name" value="ABC_transpr_TagH-like"/>
</dbReference>
<dbReference type="Gene3D" id="2.70.50.60">
    <property type="entry name" value="abc- transporter (atp binding component) like domain"/>
    <property type="match status" value="1"/>
</dbReference>
<keyword evidence="4 6" id="KW-0067">ATP-binding</keyword>
<dbReference type="PANTHER" id="PTHR46743">
    <property type="entry name" value="TEICHOIC ACIDS EXPORT ATP-BINDING PROTEIN TAGH"/>
    <property type="match status" value="1"/>
</dbReference>
<dbReference type="InterPro" id="IPR003439">
    <property type="entry name" value="ABC_transporter-like_ATP-bd"/>
</dbReference>
<keyword evidence="3" id="KW-0547">Nucleotide-binding</keyword>
<evidence type="ECO:0000256" key="4">
    <source>
        <dbReference type="ARBA" id="ARBA00022840"/>
    </source>
</evidence>
<dbReference type="AlphaFoldDB" id="A0A4S1CFJ8"/>
<dbReference type="Pfam" id="PF14524">
    <property type="entry name" value="Wzt_C"/>
    <property type="match status" value="1"/>
</dbReference>
<evidence type="ECO:0000259" key="5">
    <source>
        <dbReference type="PROSITE" id="PS50893"/>
    </source>
</evidence>
<dbReference type="CDD" id="cd10147">
    <property type="entry name" value="Wzt_C-like"/>
    <property type="match status" value="1"/>
</dbReference>
<protein>
    <submittedName>
        <fullName evidence="6">ABC transporter ATP-binding protein</fullName>
    </submittedName>
</protein>
<evidence type="ECO:0000256" key="3">
    <source>
        <dbReference type="ARBA" id="ARBA00022741"/>
    </source>
</evidence>
<keyword evidence="2" id="KW-0813">Transport</keyword>
<proteinExistence type="inferred from homology"/>
<dbReference type="InterPro" id="IPR003593">
    <property type="entry name" value="AAA+_ATPase"/>
</dbReference>
<dbReference type="CDD" id="cd03220">
    <property type="entry name" value="ABC_KpsT_Wzt"/>
    <property type="match status" value="1"/>
</dbReference>
<comment type="caution">
    <text evidence="6">The sequence shown here is derived from an EMBL/GenBank/DDBJ whole genome shotgun (WGS) entry which is preliminary data.</text>
</comment>
<dbReference type="PANTHER" id="PTHR46743:SF2">
    <property type="entry name" value="TEICHOIC ACIDS EXPORT ATP-BINDING PROTEIN TAGH"/>
    <property type="match status" value="1"/>
</dbReference>
<keyword evidence="7" id="KW-1185">Reference proteome</keyword>
<dbReference type="GO" id="GO:0016887">
    <property type="term" value="F:ATP hydrolysis activity"/>
    <property type="evidence" value="ECO:0007669"/>
    <property type="project" value="InterPro"/>
</dbReference>
<sequence length="416" mass="45676">MSVAIGIENLGKKYLLSHDEQLRFPTLRDTLTDLVRRATFATSRPPKRPREEFWALRDLNLDIRRGERVAIIGRNGAGKSTLLKILSRITEPTTGRATVRGRLASLLEVGTGFHPELTGRENIFLNGAILGMSRSEIARKFDEIVDFAEVERFLDTPVKRYSSGMYVRLAFAVAAHLEPEILIVDEVLAVGDAQFQKKCLGKMESVSRDDRTVLFVSHNMGAVTALCNRGVLLEAGQAVCVGPIDEVVARYTMGLSGREVSVDNCNRRGGSGGIRVRRVWLCDAKGEITNRVTSGAAVSFHLEASVEEGYRNGKAVVVGFAIDTLHGQRLLTCVSSWADNEIVTAGGLLTVACSVPSLPLVQDKYLITVSVSFQNDTLDYVEHCEYVEVEASDLSLSLGREPAHGRIALPCRFEQQ</sequence>
<evidence type="ECO:0000313" key="6">
    <source>
        <dbReference type="EMBL" id="TGU72277.1"/>
    </source>
</evidence>
<dbReference type="RefSeq" id="WP_135869762.1">
    <property type="nucleotide sequence ID" value="NZ_SRSC01000002.1"/>
</dbReference>
<evidence type="ECO:0000256" key="2">
    <source>
        <dbReference type="ARBA" id="ARBA00022448"/>
    </source>
</evidence>
<feature type="domain" description="ABC transporter" evidence="5">
    <location>
        <begin position="35"/>
        <end position="260"/>
    </location>
</feature>
<dbReference type="InterPro" id="IPR050683">
    <property type="entry name" value="Bact_Polysacc_Export_ATP-bd"/>
</dbReference>